<dbReference type="Gene3D" id="3.50.50.60">
    <property type="entry name" value="FAD/NAD(P)-binding domain"/>
    <property type="match status" value="1"/>
</dbReference>
<sequence>MVFEIYLSKNNEFDPFTLQVGADGVQSKVRQVAGINTIGWDHGQAAVVATVCMGELFITVPIVIQLEQAYYHQLKDNNILNKSCKRFVLLNEGYTWNF</sequence>
<reference evidence="1 2" key="1">
    <citation type="submission" date="2018-11" db="EMBL/GenBank/DDBJ databases">
        <authorList>
            <consortium name="Pathogen Informatics"/>
        </authorList>
    </citation>
    <scope>NUCLEOTIDE SEQUENCE [LARGE SCALE GENOMIC DNA]</scope>
    <source>
        <strain evidence="1 2">Egypt</strain>
    </source>
</reference>
<accession>A0A3P8H071</accession>
<dbReference type="AlphaFoldDB" id="A0A3P8H071"/>
<gene>
    <name evidence="1" type="ORF">ECPE_LOCUS17562</name>
</gene>
<dbReference type="Proteomes" id="UP000272942">
    <property type="component" value="Unassembled WGS sequence"/>
</dbReference>
<keyword evidence="2" id="KW-1185">Reference proteome</keyword>
<organism evidence="1 2">
    <name type="scientific">Echinostoma caproni</name>
    <dbReference type="NCBI Taxonomy" id="27848"/>
    <lineage>
        <taxon>Eukaryota</taxon>
        <taxon>Metazoa</taxon>
        <taxon>Spiralia</taxon>
        <taxon>Lophotrochozoa</taxon>
        <taxon>Platyhelminthes</taxon>
        <taxon>Trematoda</taxon>
        <taxon>Digenea</taxon>
        <taxon>Plagiorchiida</taxon>
        <taxon>Echinostomata</taxon>
        <taxon>Echinostomatoidea</taxon>
        <taxon>Echinostomatidae</taxon>
        <taxon>Echinostoma</taxon>
    </lineage>
</organism>
<protein>
    <submittedName>
        <fullName evidence="1">Uncharacterized protein</fullName>
    </submittedName>
</protein>
<proteinExistence type="predicted"/>
<dbReference type="InterPro" id="IPR036188">
    <property type="entry name" value="FAD/NAD-bd_sf"/>
</dbReference>
<dbReference type="EMBL" id="UZAN01070013">
    <property type="protein sequence ID" value="VDP94862.1"/>
    <property type="molecule type" value="Genomic_DNA"/>
</dbReference>
<evidence type="ECO:0000313" key="1">
    <source>
        <dbReference type="EMBL" id="VDP94862.1"/>
    </source>
</evidence>
<dbReference type="OrthoDB" id="683240at2759"/>
<name>A0A3P8H071_9TREM</name>
<evidence type="ECO:0000313" key="2">
    <source>
        <dbReference type="Proteomes" id="UP000272942"/>
    </source>
</evidence>